<dbReference type="AlphaFoldDB" id="A0A423SZC7"/>
<keyword evidence="5 10" id="KW-1133">Transmembrane helix</keyword>
<feature type="region of interest" description="Disordered" evidence="9">
    <location>
        <begin position="117"/>
        <end position="160"/>
    </location>
</feature>
<dbReference type="EMBL" id="QCYY01002568">
    <property type="protein sequence ID" value="ROT69368.1"/>
    <property type="molecule type" value="Genomic_DNA"/>
</dbReference>
<sequence>MMSARAVWAWSLVGVVLLVGSASANWQPCKVQCDANFVKNDLAQSALASVCERGCDLFTLSLISTLQRSPVMHLSSLITPRRLPLTPHTAPHDLEASGTSKVALASRVLHLHLKNRQTTTQPADHPVQDHPARAAHQATTTTTLAPPEANPDATAAKSRSGGDGFTMWMKCLMHQEAKTEVEHKAKLEAKHDVKKLIVKEHKHRDGKVEEERLEQAKHSCRHACVTAYNVMNEQEACVVGCHLQATTAALKPSRTASQDTPSKNPLAMFQRMVINLAGHVGRLMRFTWAWTSRGQQEWQQQEKVEGNWAETQTGQGAEQRTGRETGAGDAGDEKSGLPRWFIAVTIFTSALVILWLCFTLTAPPDDIKVVKTKLRQTCIKNAASRMRIHDVASYTNDRLRAFQSS</sequence>
<feature type="compositionally biased region" description="Low complexity" evidence="9">
    <location>
        <begin position="134"/>
        <end position="151"/>
    </location>
</feature>
<feature type="signal peptide" evidence="11">
    <location>
        <begin position="1"/>
        <end position="24"/>
    </location>
</feature>
<dbReference type="Proteomes" id="UP000283509">
    <property type="component" value="Unassembled WGS sequence"/>
</dbReference>
<protein>
    <submittedName>
        <fullName evidence="12">Uncharacterized protein</fullName>
    </submittedName>
</protein>
<feature type="region of interest" description="Disordered" evidence="9">
    <location>
        <begin position="299"/>
        <end position="332"/>
    </location>
</feature>
<dbReference type="GO" id="GO:0000139">
    <property type="term" value="C:Golgi membrane"/>
    <property type="evidence" value="ECO:0007669"/>
    <property type="project" value="UniProtKB-SubCell"/>
</dbReference>
<comment type="similarity">
    <text evidence="2">Belongs to the TMEM59 family.</text>
</comment>
<evidence type="ECO:0000256" key="8">
    <source>
        <dbReference type="ARBA" id="ARBA00023180"/>
    </source>
</evidence>
<keyword evidence="4 11" id="KW-0732">Signal</keyword>
<dbReference type="OrthoDB" id="6371519at2759"/>
<evidence type="ECO:0000313" key="12">
    <source>
        <dbReference type="EMBL" id="ROT69368.1"/>
    </source>
</evidence>
<comment type="caution">
    <text evidence="12">The sequence shown here is derived from an EMBL/GenBank/DDBJ whole genome shotgun (WGS) entry which is preliminary data.</text>
</comment>
<keyword evidence="3 10" id="KW-0812">Transmembrane</keyword>
<gene>
    <name evidence="12" type="ORF">C7M84_012422</name>
</gene>
<proteinExistence type="inferred from homology"/>
<dbReference type="PANTHER" id="PTHR28652:SF2">
    <property type="entry name" value="TRANSMEMBRANE PROTEIN 59-LIKE PROTEIN"/>
    <property type="match status" value="1"/>
</dbReference>
<comment type="subcellular location">
    <subcellularLocation>
        <location evidence="1">Golgi apparatus membrane</location>
        <topology evidence="1">Single-pass type I membrane protein</topology>
    </subcellularLocation>
</comment>
<organism evidence="12 13">
    <name type="scientific">Penaeus vannamei</name>
    <name type="common">Whiteleg shrimp</name>
    <name type="synonym">Litopenaeus vannamei</name>
    <dbReference type="NCBI Taxonomy" id="6689"/>
    <lineage>
        <taxon>Eukaryota</taxon>
        <taxon>Metazoa</taxon>
        <taxon>Ecdysozoa</taxon>
        <taxon>Arthropoda</taxon>
        <taxon>Crustacea</taxon>
        <taxon>Multicrustacea</taxon>
        <taxon>Malacostraca</taxon>
        <taxon>Eumalacostraca</taxon>
        <taxon>Eucarida</taxon>
        <taxon>Decapoda</taxon>
        <taxon>Dendrobranchiata</taxon>
        <taxon>Penaeoidea</taxon>
        <taxon>Penaeidae</taxon>
        <taxon>Penaeus</taxon>
    </lineage>
</organism>
<feature type="transmembrane region" description="Helical" evidence="10">
    <location>
        <begin position="340"/>
        <end position="362"/>
    </location>
</feature>
<evidence type="ECO:0000256" key="1">
    <source>
        <dbReference type="ARBA" id="ARBA00004614"/>
    </source>
</evidence>
<reference evidence="12 13" key="1">
    <citation type="submission" date="2018-04" db="EMBL/GenBank/DDBJ databases">
        <authorList>
            <person name="Zhang X."/>
            <person name="Yuan J."/>
            <person name="Li F."/>
            <person name="Xiang J."/>
        </authorList>
    </citation>
    <scope>NUCLEOTIDE SEQUENCE [LARGE SCALE GENOMIC DNA]</scope>
    <source>
        <tissue evidence="12">Muscle</tissue>
    </source>
</reference>
<evidence type="ECO:0000256" key="7">
    <source>
        <dbReference type="ARBA" id="ARBA00023136"/>
    </source>
</evidence>
<evidence type="ECO:0000256" key="10">
    <source>
        <dbReference type="SAM" id="Phobius"/>
    </source>
</evidence>
<keyword evidence="7 10" id="KW-0472">Membrane</keyword>
<dbReference type="InterPro" id="IPR022065">
    <property type="entry name" value="Uncharacterised_TMEM59"/>
</dbReference>
<keyword evidence="6" id="KW-0333">Golgi apparatus</keyword>
<dbReference type="Pfam" id="PF12280">
    <property type="entry name" value="BSMAP"/>
    <property type="match status" value="1"/>
</dbReference>
<evidence type="ECO:0000256" key="6">
    <source>
        <dbReference type="ARBA" id="ARBA00023034"/>
    </source>
</evidence>
<accession>A0A423SZC7</accession>
<feature type="compositionally biased region" description="Polar residues" evidence="9">
    <location>
        <begin position="309"/>
        <end position="318"/>
    </location>
</feature>
<feature type="chain" id="PRO_5019499340" evidence="11">
    <location>
        <begin position="25"/>
        <end position="405"/>
    </location>
</feature>
<evidence type="ECO:0000256" key="2">
    <source>
        <dbReference type="ARBA" id="ARBA00009643"/>
    </source>
</evidence>
<reference evidence="12 13" key="2">
    <citation type="submission" date="2019-01" db="EMBL/GenBank/DDBJ databases">
        <title>The decoding of complex shrimp genome reveals the adaptation for benthos swimmer, frequently molting mechanism and breeding impact on genome.</title>
        <authorList>
            <person name="Sun Y."/>
            <person name="Gao Y."/>
            <person name="Yu Y."/>
        </authorList>
    </citation>
    <scope>NUCLEOTIDE SEQUENCE [LARGE SCALE GENOMIC DNA]</scope>
    <source>
        <tissue evidence="12">Muscle</tissue>
    </source>
</reference>
<evidence type="ECO:0000256" key="9">
    <source>
        <dbReference type="SAM" id="MobiDB-lite"/>
    </source>
</evidence>
<evidence type="ECO:0000256" key="3">
    <source>
        <dbReference type="ARBA" id="ARBA00022692"/>
    </source>
</evidence>
<evidence type="ECO:0000256" key="11">
    <source>
        <dbReference type="SAM" id="SignalP"/>
    </source>
</evidence>
<name>A0A423SZC7_PENVA</name>
<dbReference type="PANTHER" id="PTHR28652">
    <property type="entry name" value="TRANSMEMBRANE PROTEIN 59-LIKE PROTEIN"/>
    <property type="match status" value="1"/>
</dbReference>
<keyword evidence="8" id="KW-0325">Glycoprotein</keyword>
<evidence type="ECO:0000256" key="5">
    <source>
        <dbReference type="ARBA" id="ARBA00022989"/>
    </source>
</evidence>
<keyword evidence="13" id="KW-1185">Reference proteome</keyword>
<evidence type="ECO:0000256" key="4">
    <source>
        <dbReference type="ARBA" id="ARBA00022729"/>
    </source>
</evidence>
<evidence type="ECO:0000313" key="13">
    <source>
        <dbReference type="Proteomes" id="UP000283509"/>
    </source>
</evidence>